<name>A0A382P0Z9_9ZZZZ</name>
<dbReference type="EMBL" id="UINC01103263">
    <property type="protein sequence ID" value="SVC65511.1"/>
    <property type="molecule type" value="Genomic_DNA"/>
</dbReference>
<sequence length="38" mass="4360">MNKKESGFVHLHVHSEYSLLDGLESCESLINRAKELNM</sequence>
<gene>
    <name evidence="2" type="ORF">METZ01_LOCUS318365</name>
</gene>
<protein>
    <recommendedName>
        <fullName evidence="1">PHP domain-containing protein</fullName>
    </recommendedName>
</protein>
<evidence type="ECO:0000313" key="2">
    <source>
        <dbReference type="EMBL" id="SVC65511.1"/>
    </source>
</evidence>
<dbReference type="SUPFAM" id="SSF89550">
    <property type="entry name" value="PHP domain-like"/>
    <property type="match status" value="1"/>
</dbReference>
<dbReference type="InterPro" id="IPR016195">
    <property type="entry name" value="Pol/histidinol_Pase-like"/>
</dbReference>
<dbReference type="Gene3D" id="3.20.20.140">
    <property type="entry name" value="Metal-dependent hydrolases"/>
    <property type="match status" value="1"/>
</dbReference>
<feature type="domain" description="PHP" evidence="1">
    <location>
        <begin position="10"/>
        <end position="38"/>
    </location>
</feature>
<feature type="non-terminal residue" evidence="2">
    <location>
        <position position="38"/>
    </location>
</feature>
<organism evidence="2">
    <name type="scientific">marine metagenome</name>
    <dbReference type="NCBI Taxonomy" id="408172"/>
    <lineage>
        <taxon>unclassified sequences</taxon>
        <taxon>metagenomes</taxon>
        <taxon>ecological metagenomes</taxon>
    </lineage>
</organism>
<accession>A0A382P0Z9</accession>
<reference evidence="2" key="1">
    <citation type="submission" date="2018-05" db="EMBL/GenBank/DDBJ databases">
        <authorList>
            <person name="Lanie J.A."/>
            <person name="Ng W.-L."/>
            <person name="Kazmierczak K.M."/>
            <person name="Andrzejewski T.M."/>
            <person name="Davidsen T.M."/>
            <person name="Wayne K.J."/>
            <person name="Tettelin H."/>
            <person name="Glass J.I."/>
            <person name="Rusch D."/>
            <person name="Podicherti R."/>
            <person name="Tsui H.-C.T."/>
            <person name="Winkler M.E."/>
        </authorList>
    </citation>
    <scope>NUCLEOTIDE SEQUENCE</scope>
</reference>
<evidence type="ECO:0000259" key="1">
    <source>
        <dbReference type="Pfam" id="PF02811"/>
    </source>
</evidence>
<dbReference type="Pfam" id="PF02811">
    <property type="entry name" value="PHP"/>
    <property type="match status" value="1"/>
</dbReference>
<proteinExistence type="predicted"/>
<dbReference type="InterPro" id="IPR004013">
    <property type="entry name" value="PHP_dom"/>
</dbReference>
<dbReference type="GO" id="GO:0003824">
    <property type="term" value="F:catalytic activity"/>
    <property type="evidence" value="ECO:0007669"/>
    <property type="project" value="InterPro"/>
</dbReference>
<dbReference type="AlphaFoldDB" id="A0A382P0Z9"/>